<gene>
    <name evidence="3" type="ORF">SAMN05216495_101157</name>
</gene>
<comment type="caution">
    <text evidence="3">The sequence shown here is derived from an EMBL/GenBank/DDBJ whole genome shotgun (WGS) entry which is preliminary data.</text>
</comment>
<evidence type="ECO:0000256" key="2">
    <source>
        <dbReference type="SAM" id="SignalP"/>
    </source>
</evidence>
<evidence type="ECO:0000256" key="1">
    <source>
        <dbReference type="SAM" id="MobiDB-lite"/>
    </source>
</evidence>
<dbReference type="EMBL" id="FNOP01000001">
    <property type="protein sequence ID" value="SDW40365.1"/>
    <property type="molecule type" value="Genomic_DNA"/>
</dbReference>
<keyword evidence="2" id="KW-0732">Signal</keyword>
<dbReference type="PANTHER" id="PTHR37841">
    <property type="entry name" value="GLR2918 PROTEIN"/>
    <property type="match status" value="1"/>
</dbReference>
<feature type="signal peptide" evidence="2">
    <location>
        <begin position="1"/>
        <end position="27"/>
    </location>
</feature>
<dbReference type="AlphaFoldDB" id="A0A1H2T9J1"/>
<sequence length="487" mass="53405">MHRSSLKSSLLAAVLAASWALPLSASAEKPAEIYSHEHRESHTTTRTESSTRTSSSTTSTHTSSSVNVDKAGTAEILGGLLVPNPNRKVPGLVRATRESLLAPVFAGRDSKGLWGLWDARGREILAPRYKSLEAASQGLLAAREGKKDLLYFTREGRPAQAPAAPDALIPFKEKGRWGFRDANQRTVLAPVYREVRGDFSEGIAFVVNAQGKSVAIDTQGRELFAAPYDQVFPFQDGLAETRRTVRSFNWASLASAALGAAFWDHSVYMPDQPLSLTWDGVKRGYIDRTGQVIVDDRNDAVFPMTLWGTFVKDKGEMWFVDRQGRVLFGPGKYDIDGGGLDEQEGLAAVLDKGTRKYGIVDVSDGSLRLPFAWDGVQFLGRQRMLVKEGSISRLVSETTGQVLRTWQQPVTLTPFGSQAETTWIREGKTWKLMDRDGEILPARVPDGVTQTGSFQGQAAPAKGKQGWGLMDGQGRWLVQGLKEIHSL</sequence>
<dbReference type="InterPro" id="IPR032774">
    <property type="entry name" value="WG_beta_rep"/>
</dbReference>
<dbReference type="RefSeq" id="WP_074704103.1">
    <property type="nucleotide sequence ID" value="NZ_FNOP01000001.1"/>
</dbReference>
<feature type="compositionally biased region" description="Basic and acidic residues" evidence="1">
    <location>
        <begin position="32"/>
        <end position="45"/>
    </location>
</feature>
<dbReference type="Pfam" id="PF14903">
    <property type="entry name" value="WG_beta_rep"/>
    <property type="match status" value="3"/>
</dbReference>
<proteinExistence type="predicted"/>
<feature type="chain" id="PRO_5032856681" evidence="2">
    <location>
        <begin position="28"/>
        <end position="487"/>
    </location>
</feature>
<feature type="region of interest" description="Disordered" evidence="1">
    <location>
        <begin position="32"/>
        <end position="69"/>
    </location>
</feature>
<evidence type="ECO:0000313" key="3">
    <source>
        <dbReference type="EMBL" id="SDW40365.1"/>
    </source>
</evidence>
<accession>A0A1H2T9J1</accession>
<feature type="compositionally biased region" description="Low complexity" evidence="1">
    <location>
        <begin position="46"/>
        <end position="65"/>
    </location>
</feature>
<dbReference type="Proteomes" id="UP000182379">
    <property type="component" value="Unassembled WGS sequence"/>
</dbReference>
<evidence type="ECO:0000313" key="4">
    <source>
        <dbReference type="Proteomes" id="UP000182379"/>
    </source>
</evidence>
<dbReference type="PANTHER" id="PTHR37841:SF1">
    <property type="entry name" value="DUF3298 DOMAIN-CONTAINING PROTEIN"/>
    <property type="match status" value="1"/>
</dbReference>
<protein>
    <submittedName>
        <fullName evidence="3">WG containing repeat-containing protein</fullName>
    </submittedName>
</protein>
<organism evidence="3 4">
    <name type="scientific">Acidaminococcus fermentans</name>
    <dbReference type="NCBI Taxonomy" id="905"/>
    <lineage>
        <taxon>Bacteria</taxon>
        <taxon>Bacillati</taxon>
        <taxon>Bacillota</taxon>
        <taxon>Negativicutes</taxon>
        <taxon>Acidaminococcales</taxon>
        <taxon>Acidaminococcaceae</taxon>
        <taxon>Acidaminococcus</taxon>
    </lineage>
</organism>
<reference evidence="3 4" key="1">
    <citation type="submission" date="2016-10" db="EMBL/GenBank/DDBJ databases">
        <authorList>
            <person name="Varghese N."/>
            <person name="Submissions S."/>
        </authorList>
    </citation>
    <scope>NUCLEOTIDE SEQUENCE [LARGE SCALE GENOMIC DNA]</scope>
    <source>
        <strain evidence="3 4">WCC6</strain>
    </source>
</reference>
<name>A0A1H2T9J1_ACIFE</name>